<dbReference type="EMBL" id="CP109965">
    <property type="protein sequence ID" value="WAJ69928.1"/>
    <property type="molecule type" value="Genomic_DNA"/>
</dbReference>
<dbReference type="GO" id="GO:0008745">
    <property type="term" value="F:N-acetylmuramoyl-L-alanine amidase activity"/>
    <property type="evidence" value="ECO:0007669"/>
    <property type="project" value="UniProtKB-EC"/>
</dbReference>
<feature type="domain" description="LysM" evidence="7">
    <location>
        <begin position="399"/>
        <end position="442"/>
    </location>
</feature>
<dbReference type="SUPFAM" id="SSF54106">
    <property type="entry name" value="LysM domain"/>
    <property type="match status" value="1"/>
</dbReference>
<keyword evidence="6" id="KW-0812">Transmembrane</keyword>
<dbReference type="InterPro" id="IPR018392">
    <property type="entry name" value="LysM"/>
</dbReference>
<comment type="similarity">
    <text evidence="2">Belongs to the N-acetylmuramoyl-L-alanine amidase 3 family.</text>
</comment>
<dbReference type="EC" id="3.5.1.28" evidence="3"/>
<reference evidence="8" key="1">
    <citation type="submission" date="2022-10" db="EMBL/GenBank/DDBJ databases">
        <title>Catenovulum adriacola sp. nov. isolated in the Harbour of Susak.</title>
        <authorList>
            <person name="Schoch T."/>
            <person name="Reich S.J."/>
            <person name="Stoeferle S."/>
            <person name="Flaiz M."/>
            <person name="Kazda M."/>
            <person name="Riedel C.U."/>
            <person name="Duerre P."/>
        </authorList>
    </citation>
    <scope>NUCLEOTIDE SEQUENCE</scope>
    <source>
        <strain evidence="8">TS8</strain>
    </source>
</reference>
<evidence type="ECO:0000313" key="8">
    <source>
        <dbReference type="EMBL" id="WAJ69928.1"/>
    </source>
</evidence>
<comment type="catalytic activity">
    <reaction evidence="1">
        <text>Hydrolyzes the link between N-acetylmuramoyl residues and L-amino acid residues in certain cell-wall glycopeptides.</text>
        <dbReference type="EC" id="3.5.1.28"/>
    </reaction>
</comment>
<evidence type="ECO:0000259" key="7">
    <source>
        <dbReference type="PROSITE" id="PS51782"/>
    </source>
</evidence>
<evidence type="ECO:0000313" key="9">
    <source>
        <dbReference type="Proteomes" id="UP001163726"/>
    </source>
</evidence>
<name>A0ABY7AK54_9ALTE</name>
<keyword evidence="6" id="KW-1133">Transmembrane helix</keyword>
<dbReference type="PROSITE" id="PS51782">
    <property type="entry name" value="LYSM"/>
    <property type="match status" value="1"/>
</dbReference>
<dbReference type="RefSeq" id="WP_268074224.1">
    <property type="nucleotide sequence ID" value="NZ_CP109965.1"/>
</dbReference>
<dbReference type="Gene3D" id="3.10.350.10">
    <property type="entry name" value="LysM domain"/>
    <property type="match status" value="1"/>
</dbReference>
<feature type="transmembrane region" description="Helical" evidence="6">
    <location>
        <begin position="12"/>
        <end position="29"/>
    </location>
</feature>
<dbReference type="PANTHER" id="PTHR30404:SF6">
    <property type="entry name" value="N-ACETYLMURAMOYL-L-ALANINE AMIDASE AMIB"/>
    <property type="match status" value="1"/>
</dbReference>
<dbReference type="Gene3D" id="2.60.40.3500">
    <property type="match status" value="1"/>
</dbReference>
<keyword evidence="4 8" id="KW-0378">Hydrolase</keyword>
<dbReference type="CDD" id="cd00118">
    <property type="entry name" value="LysM"/>
    <property type="match status" value="1"/>
</dbReference>
<evidence type="ECO:0000256" key="6">
    <source>
        <dbReference type="SAM" id="Phobius"/>
    </source>
</evidence>
<dbReference type="Pfam" id="PF11741">
    <property type="entry name" value="AMIN"/>
    <property type="match status" value="1"/>
</dbReference>
<protein>
    <recommendedName>
        <fullName evidence="3">N-acetylmuramoyl-L-alanine amidase</fullName>
        <ecNumber evidence="3">3.5.1.28</ecNumber>
    </recommendedName>
</protein>
<evidence type="ECO:0000256" key="1">
    <source>
        <dbReference type="ARBA" id="ARBA00001561"/>
    </source>
</evidence>
<dbReference type="PANTHER" id="PTHR30404">
    <property type="entry name" value="N-ACETYLMURAMOYL-L-ALANINE AMIDASE"/>
    <property type="match status" value="1"/>
</dbReference>
<sequence>MNRFNLTIKIKYLWVVVGWLLINFTSLAANQINGVRVWPSPDSTRVVFDVQQTPKFSYFFLENPHRLVIDLRDFKQKFNLSSLGDVGDLIKRVRYSRPEYKNSLRVVLDLNKPLQAGLFALSPVGNYGNRLVVDLTDSNAKTSQAPKKQVVSNSNRNIVIAIDAGHGGEDPGSIGPSGLYEKKVTYQISRKLADLINKEKGLSAVLIRTGDYYVDVNKRSEIARQKKADLLISIHADAFTNPQPRGGSVWILSLRRANTEIGRWLEQKEQHSELLGGAGDIIKDTQNEKYLAQALLDMSMDHSMSSSYLLSQEVVQHMSAVTRMHKSHPQSASFGVLKSPDIPSILVETGFISNPTEERQLSQREHQYKLARALLKAVKSFYRQHPPEGTLYANLYRNKDHIVARGESLSVIAARYAVSIVQLKKANSLKSDTLHIGQTLKIPQS</sequence>
<keyword evidence="9" id="KW-1185">Reference proteome</keyword>
<dbReference type="SMART" id="SM00257">
    <property type="entry name" value="LysM"/>
    <property type="match status" value="1"/>
</dbReference>
<evidence type="ECO:0000256" key="4">
    <source>
        <dbReference type="ARBA" id="ARBA00022801"/>
    </source>
</evidence>
<keyword evidence="5" id="KW-0961">Cell wall biogenesis/degradation</keyword>
<dbReference type="Gene3D" id="3.40.630.40">
    <property type="entry name" value="Zn-dependent exopeptidases"/>
    <property type="match status" value="1"/>
</dbReference>
<organism evidence="8 9">
    <name type="scientific">Catenovulum adriaticum</name>
    <dbReference type="NCBI Taxonomy" id="2984846"/>
    <lineage>
        <taxon>Bacteria</taxon>
        <taxon>Pseudomonadati</taxon>
        <taxon>Pseudomonadota</taxon>
        <taxon>Gammaproteobacteria</taxon>
        <taxon>Alteromonadales</taxon>
        <taxon>Alteromonadaceae</taxon>
        <taxon>Catenovulum</taxon>
    </lineage>
</organism>
<accession>A0ABY7AK54</accession>
<evidence type="ECO:0000256" key="2">
    <source>
        <dbReference type="ARBA" id="ARBA00010860"/>
    </source>
</evidence>
<keyword evidence="6" id="KW-0472">Membrane</keyword>
<dbReference type="InterPro" id="IPR036779">
    <property type="entry name" value="LysM_dom_sf"/>
</dbReference>
<dbReference type="Pfam" id="PF01520">
    <property type="entry name" value="Amidase_3"/>
    <property type="match status" value="1"/>
</dbReference>
<proteinExistence type="inferred from homology"/>
<dbReference type="CDD" id="cd02696">
    <property type="entry name" value="MurNAc-LAA"/>
    <property type="match status" value="1"/>
</dbReference>
<evidence type="ECO:0000256" key="3">
    <source>
        <dbReference type="ARBA" id="ARBA00011901"/>
    </source>
</evidence>
<dbReference type="SUPFAM" id="SSF53187">
    <property type="entry name" value="Zn-dependent exopeptidases"/>
    <property type="match status" value="1"/>
</dbReference>
<dbReference type="SMART" id="SM00646">
    <property type="entry name" value="Ami_3"/>
    <property type="match status" value="1"/>
</dbReference>
<dbReference type="InterPro" id="IPR021731">
    <property type="entry name" value="AMIN_dom"/>
</dbReference>
<gene>
    <name evidence="8" type="ORF">OLW01_12360</name>
</gene>
<evidence type="ECO:0000256" key="5">
    <source>
        <dbReference type="ARBA" id="ARBA00023316"/>
    </source>
</evidence>
<dbReference type="InterPro" id="IPR002508">
    <property type="entry name" value="MurNAc-LAA_cat"/>
</dbReference>
<dbReference type="Proteomes" id="UP001163726">
    <property type="component" value="Chromosome"/>
</dbReference>
<dbReference type="InterPro" id="IPR050695">
    <property type="entry name" value="N-acetylmuramoyl_amidase_3"/>
</dbReference>
<dbReference type="Pfam" id="PF01476">
    <property type="entry name" value="LysM"/>
    <property type="match status" value="1"/>
</dbReference>